<dbReference type="Proteomes" id="UP000500938">
    <property type="component" value="Chromosome"/>
</dbReference>
<dbReference type="KEGG" id="ggr:HKW67_19300"/>
<keyword evidence="2" id="KW-1185">Reference proteome</keyword>
<proteinExistence type="predicted"/>
<reference evidence="1 2" key="1">
    <citation type="submission" date="2020-05" db="EMBL/GenBank/DDBJ databases">
        <title>Complete genome sequence of Gemmatimonas greenlandica TET16.</title>
        <authorList>
            <person name="Zeng Y."/>
        </authorList>
    </citation>
    <scope>NUCLEOTIDE SEQUENCE [LARGE SCALE GENOMIC DNA]</scope>
    <source>
        <strain evidence="1 2">TET16</strain>
    </source>
</reference>
<evidence type="ECO:0000313" key="1">
    <source>
        <dbReference type="EMBL" id="QJR37505.1"/>
    </source>
</evidence>
<evidence type="ECO:0000313" key="2">
    <source>
        <dbReference type="Proteomes" id="UP000500938"/>
    </source>
</evidence>
<dbReference type="RefSeq" id="WP_171226940.1">
    <property type="nucleotide sequence ID" value="NZ_CP053085.1"/>
</dbReference>
<name>A0A6M4ITG0_9BACT</name>
<gene>
    <name evidence="1" type="ORF">HKW67_19300</name>
</gene>
<protein>
    <submittedName>
        <fullName evidence="1">Uncharacterized protein</fullName>
    </submittedName>
</protein>
<sequence>MTTRADVEQLLRRIPLSTPADQGAASTVLQMFVSLRNAAFEGGGIGLPPVMTPFAIPDLIRQMREGNYVDVALTLIGIAGDAASAFGFLVAAATELGTIPAIGGWASAGVVATTIGEMAGPAGIAAAVLVATFRVPQDVSENNKKLFFIADASGILTSWIFNLPNINPHARLTARARTGGYFRTDVSEGCRLAHDRVHQLWQTNYRGNATAIRAARESARNSWERYWRQVGDALEQGLVPLPHGVGSGWVNAEISDANRRNRSAARAAEEARLAEGRRRAAGGYWFRSPEGLDLFMPDP</sequence>
<organism evidence="1 2">
    <name type="scientific">Gemmatimonas groenlandica</name>
    <dbReference type="NCBI Taxonomy" id="2732249"/>
    <lineage>
        <taxon>Bacteria</taxon>
        <taxon>Pseudomonadati</taxon>
        <taxon>Gemmatimonadota</taxon>
        <taxon>Gemmatimonadia</taxon>
        <taxon>Gemmatimonadales</taxon>
        <taxon>Gemmatimonadaceae</taxon>
        <taxon>Gemmatimonas</taxon>
    </lineage>
</organism>
<accession>A0A6M4ITG0</accession>
<dbReference type="AlphaFoldDB" id="A0A6M4ITG0"/>
<dbReference type="EMBL" id="CP053085">
    <property type="protein sequence ID" value="QJR37505.1"/>
    <property type="molecule type" value="Genomic_DNA"/>
</dbReference>